<dbReference type="Proteomes" id="UP000516437">
    <property type="component" value="Unassembled WGS sequence"/>
</dbReference>
<protein>
    <recommendedName>
        <fullName evidence="1">Retrotransposon Copia-like N-terminal domain-containing protein</fullName>
    </recommendedName>
</protein>
<sequence length="144" mass="16089">MSGEEIEVPNSPNLPNPQNLPSLLICNQDSMTDSAYIITLGDTSNAPIVSPPLNGKNYYSWSRAMLMAIGARNKFGFLDGSIPQPASSDPNFSNWYRCNLMVSSWICASVSPEIAQNILYIDSVEKMWKLLKERFEQSNEPRIV</sequence>
<evidence type="ECO:0000313" key="2">
    <source>
        <dbReference type="EMBL" id="KAB1200007.1"/>
    </source>
</evidence>
<evidence type="ECO:0000259" key="1">
    <source>
        <dbReference type="Pfam" id="PF14244"/>
    </source>
</evidence>
<dbReference type="EMBL" id="RXIC02000262">
    <property type="protein sequence ID" value="KAB1200007.1"/>
    <property type="molecule type" value="Genomic_DNA"/>
</dbReference>
<dbReference type="OrthoDB" id="5544992at2759"/>
<dbReference type="InterPro" id="IPR029472">
    <property type="entry name" value="Copia-like_N"/>
</dbReference>
<proteinExistence type="predicted"/>
<reference evidence="2 3" key="1">
    <citation type="journal article" date="2019" name="Plant Biotechnol. J.">
        <title>The red bayberry genome and genetic basis of sex determination.</title>
        <authorList>
            <person name="Jia H.M."/>
            <person name="Jia H.J."/>
            <person name="Cai Q.L."/>
            <person name="Wang Y."/>
            <person name="Zhao H.B."/>
            <person name="Yang W.F."/>
            <person name="Wang G.Y."/>
            <person name="Li Y.H."/>
            <person name="Zhan D.L."/>
            <person name="Shen Y.T."/>
            <person name="Niu Q.F."/>
            <person name="Chang L."/>
            <person name="Qiu J."/>
            <person name="Zhao L."/>
            <person name="Xie H.B."/>
            <person name="Fu W.Y."/>
            <person name="Jin J."/>
            <person name="Li X.W."/>
            <person name="Jiao Y."/>
            <person name="Zhou C.C."/>
            <person name="Tu T."/>
            <person name="Chai C.Y."/>
            <person name="Gao J.L."/>
            <person name="Fan L.J."/>
            <person name="van de Weg E."/>
            <person name="Wang J.Y."/>
            <person name="Gao Z.S."/>
        </authorList>
    </citation>
    <scope>NUCLEOTIDE SEQUENCE [LARGE SCALE GENOMIC DNA]</scope>
    <source>
        <tissue evidence="2">Leaves</tissue>
    </source>
</reference>
<accession>A0A6A1UJM8</accession>
<gene>
    <name evidence="2" type="ORF">CJ030_MR0G008651</name>
</gene>
<organism evidence="2 3">
    <name type="scientific">Morella rubra</name>
    <name type="common">Chinese bayberry</name>
    <dbReference type="NCBI Taxonomy" id="262757"/>
    <lineage>
        <taxon>Eukaryota</taxon>
        <taxon>Viridiplantae</taxon>
        <taxon>Streptophyta</taxon>
        <taxon>Embryophyta</taxon>
        <taxon>Tracheophyta</taxon>
        <taxon>Spermatophyta</taxon>
        <taxon>Magnoliopsida</taxon>
        <taxon>eudicotyledons</taxon>
        <taxon>Gunneridae</taxon>
        <taxon>Pentapetalae</taxon>
        <taxon>rosids</taxon>
        <taxon>fabids</taxon>
        <taxon>Fagales</taxon>
        <taxon>Myricaceae</taxon>
        <taxon>Morella</taxon>
    </lineage>
</organism>
<evidence type="ECO:0000313" key="3">
    <source>
        <dbReference type="Proteomes" id="UP000516437"/>
    </source>
</evidence>
<feature type="domain" description="Retrotransposon Copia-like N-terminal" evidence="1">
    <location>
        <begin position="47"/>
        <end position="86"/>
    </location>
</feature>
<dbReference type="PANTHER" id="PTHR37610">
    <property type="entry name" value="CCHC-TYPE DOMAIN-CONTAINING PROTEIN"/>
    <property type="match status" value="1"/>
</dbReference>
<dbReference type="AlphaFoldDB" id="A0A6A1UJM8"/>
<comment type="caution">
    <text evidence="2">The sequence shown here is derived from an EMBL/GenBank/DDBJ whole genome shotgun (WGS) entry which is preliminary data.</text>
</comment>
<dbReference type="Pfam" id="PF14244">
    <property type="entry name" value="Retrotran_gag_3"/>
    <property type="match status" value="1"/>
</dbReference>
<name>A0A6A1UJM8_9ROSI</name>
<dbReference type="PANTHER" id="PTHR37610:SF97">
    <property type="entry name" value="RETROTRANSPOSON GAG DOMAIN-CONTAINING PROTEIN"/>
    <property type="match status" value="1"/>
</dbReference>
<keyword evidence="3" id="KW-1185">Reference proteome</keyword>